<organism evidence="1 2">
    <name type="scientific">Leuconostoc citreum</name>
    <dbReference type="NCBI Taxonomy" id="33964"/>
    <lineage>
        <taxon>Bacteria</taxon>
        <taxon>Bacillati</taxon>
        <taxon>Bacillota</taxon>
        <taxon>Bacilli</taxon>
        <taxon>Lactobacillales</taxon>
        <taxon>Lactobacillaceae</taxon>
        <taxon>Leuconostoc</taxon>
    </lineage>
</organism>
<protein>
    <submittedName>
        <fullName evidence="1">Uncharacterized protein</fullName>
    </submittedName>
</protein>
<proteinExistence type="predicted"/>
<dbReference type="Proteomes" id="UP000323274">
    <property type="component" value="Unassembled WGS sequence"/>
</dbReference>
<reference evidence="1 2" key="1">
    <citation type="submission" date="2019-04" db="EMBL/GenBank/DDBJ databases">
        <title>A pseudo-fructophilic Leuconostoc citreum strain F192-5 isolated from peel of satsuma mandarin: the first report for isolation and characterization of strain-dependent fructophilic-like characteristics.</title>
        <authorList>
            <person name="Maeno S."/>
            <person name="Tanizawa Y."/>
            <person name="Kajikawa A."/>
            <person name="Kanesaki Y."/>
            <person name="Kubota E."/>
            <person name="Arita M."/>
            <person name="Leon D."/>
            <person name="Endo A."/>
        </authorList>
    </citation>
    <scope>NUCLEOTIDE SEQUENCE [LARGE SCALE GENOMIC DNA]</scope>
    <source>
        <strain evidence="1 2">F192-5</strain>
    </source>
</reference>
<comment type="caution">
    <text evidence="1">The sequence shown here is derived from an EMBL/GenBank/DDBJ whole genome shotgun (WGS) entry which is preliminary data.</text>
</comment>
<name>A0A5A5U1H9_LEUCI</name>
<accession>A0A5A5U1H9</accession>
<dbReference type="EMBL" id="BJJW01000005">
    <property type="protein sequence ID" value="GDZ83594.1"/>
    <property type="molecule type" value="Genomic_DNA"/>
</dbReference>
<dbReference type="RefSeq" id="WP_149334154.1">
    <property type="nucleotide sequence ID" value="NZ_BJJW01000005.1"/>
</dbReference>
<dbReference type="AlphaFoldDB" id="A0A5A5U1H9"/>
<gene>
    <name evidence="1" type="ORF">LCIT_08360</name>
</gene>
<evidence type="ECO:0000313" key="1">
    <source>
        <dbReference type="EMBL" id="GDZ83594.1"/>
    </source>
</evidence>
<sequence>MTNQWTNREILRSYFMGMIDLQIEYIDKYPDSDNQYRRDNEPFIREIKRVLDEFSLKLTPELKDMYKLKYREKRAFGEFYNVVAPTSYIVALNNELNAIVSKIERPQARLYA</sequence>
<evidence type="ECO:0000313" key="2">
    <source>
        <dbReference type="Proteomes" id="UP000323274"/>
    </source>
</evidence>